<keyword evidence="3" id="KW-1185">Reference proteome</keyword>
<evidence type="ECO:0008006" key="4">
    <source>
        <dbReference type="Google" id="ProtNLM"/>
    </source>
</evidence>
<evidence type="ECO:0000313" key="2">
    <source>
        <dbReference type="EMBL" id="NMQ04290.1"/>
    </source>
</evidence>
<keyword evidence="1" id="KW-0732">Signal</keyword>
<dbReference type="Proteomes" id="UP000886469">
    <property type="component" value="Unassembled WGS sequence"/>
</dbReference>
<gene>
    <name evidence="2" type="ORF">E4Q08_02940</name>
</gene>
<dbReference type="RefSeq" id="WP_169069277.1">
    <property type="nucleotide sequence ID" value="NZ_JAZKUC010000001.1"/>
</dbReference>
<proteinExistence type="predicted"/>
<feature type="chain" id="PRO_5046718207" description="PEP-CTERM sorting domain-containing protein" evidence="1">
    <location>
        <begin position="27"/>
        <end position="198"/>
    </location>
</feature>
<protein>
    <recommendedName>
        <fullName evidence="4">PEP-CTERM sorting domain-containing protein</fullName>
    </recommendedName>
</protein>
<organism evidence="2 3">
    <name type="scientific">Candidatus Accumulibacter contiguus</name>
    <dbReference type="NCBI Taxonomy" id="2954381"/>
    <lineage>
        <taxon>Bacteria</taxon>
        <taxon>Pseudomonadati</taxon>
        <taxon>Pseudomonadota</taxon>
        <taxon>Betaproteobacteria</taxon>
        <taxon>Candidatus Accumulibacter</taxon>
    </lineage>
</organism>
<sequence>MKTLNSRTIIATAFVTCMGLASTAQSAVLTFEGIPGGTGINFSSSAEAGFDLVVNGLFLDASGNGAGGSANELEGLAGNPSTGNLDVKRTGGGTFKFTSIDVELEYPSPATVTLRGYLGGILQATDILVASGGYTTSPAVNLAGVIIDEIVVTGQRDFNGGTAFDNLRLENVIPLPGTLALLAPSLLGLACVRRRPQQ</sequence>
<dbReference type="EMBL" id="SPMX01000006">
    <property type="protein sequence ID" value="NMQ04290.1"/>
    <property type="molecule type" value="Genomic_DNA"/>
</dbReference>
<feature type="signal peptide" evidence="1">
    <location>
        <begin position="1"/>
        <end position="26"/>
    </location>
</feature>
<comment type="caution">
    <text evidence="2">The sequence shown here is derived from an EMBL/GenBank/DDBJ whole genome shotgun (WGS) entry which is preliminary data.</text>
</comment>
<evidence type="ECO:0000313" key="3">
    <source>
        <dbReference type="Proteomes" id="UP000886469"/>
    </source>
</evidence>
<accession>A0ABX1T6T9</accession>
<reference evidence="2" key="1">
    <citation type="submission" date="2019-03" db="EMBL/GenBank/DDBJ databases">
        <title>Metabolic reconstructions from genomes of highly enriched 'Candidatus Accumulibacter' and 'Candidatus Competibacter' bioreactor populations.</title>
        <authorList>
            <person name="Annavajhala M.K."/>
            <person name="Welles L."/>
            <person name="Abbas B."/>
            <person name="Sorokin D."/>
            <person name="Park H."/>
            <person name="Van Loosdrecht M."/>
            <person name="Chandran K."/>
        </authorList>
    </citation>
    <scope>NUCLEOTIDE SEQUENCE</scope>
    <source>
        <strain evidence="2">SBR_L</strain>
    </source>
</reference>
<evidence type="ECO:0000256" key="1">
    <source>
        <dbReference type="SAM" id="SignalP"/>
    </source>
</evidence>
<name>A0ABX1T6T9_9PROT</name>